<dbReference type="EMBL" id="MRCB01000009">
    <property type="protein sequence ID" value="OKH23536.1"/>
    <property type="molecule type" value="Genomic_DNA"/>
</dbReference>
<comment type="caution">
    <text evidence="1">The sequence shown here is derived from an EMBL/GenBank/DDBJ whole genome shotgun (WGS) entry which is preliminary data.</text>
</comment>
<keyword evidence="2" id="KW-1185">Reference proteome</keyword>
<sequence length="320" mass="38460">MSYIIRPVLPEIREPQEIDEAEYRKIINARKLAWDILLVKEFFSYIVRNFLILESEINKIEIEAKADFDKFREQCRNGSFHLENTHIFNLLVMNLLTTCRSYLDLFDYQEKNKERELFLEEEEIRKTLKQIKEKYHDRYIVCSLFWELRNYAQHHSHPITGSPTNINTTEVKIEFTVNAEKVFEQLIAKQIKRTGKSSILQDLKIYLQEQLNYYPERELQKYPKYLNIRQLIKEYIVLLEKVNQEVNEKLNSRFQEAKTTLSQKVEYYCHGSSPESAFEIYKQNQENGNLERLDVSLNLFNNWDKVIKKYSGLDFINDLI</sequence>
<proteinExistence type="predicted"/>
<protein>
    <submittedName>
        <fullName evidence="1">Uncharacterized protein</fullName>
    </submittedName>
</protein>
<dbReference type="STRING" id="1921803.NIES593_09950"/>
<dbReference type="Proteomes" id="UP000186868">
    <property type="component" value="Unassembled WGS sequence"/>
</dbReference>
<gene>
    <name evidence="1" type="ORF">NIES593_09950</name>
</gene>
<dbReference type="AlphaFoldDB" id="A0A1U7HIW8"/>
<evidence type="ECO:0000313" key="2">
    <source>
        <dbReference type="Proteomes" id="UP000186868"/>
    </source>
</evidence>
<reference evidence="1 2" key="1">
    <citation type="submission" date="2016-11" db="EMBL/GenBank/DDBJ databases">
        <title>Draft Genome Sequences of Nine Cyanobacterial Strains from Diverse Habitats.</title>
        <authorList>
            <person name="Zhu T."/>
            <person name="Hou S."/>
            <person name="Lu X."/>
            <person name="Hess W.R."/>
        </authorList>
    </citation>
    <scope>NUCLEOTIDE SEQUENCE [LARGE SCALE GENOMIC DNA]</scope>
    <source>
        <strain evidence="1 2">NIES-593</strain>
    </source>
</reference>
<organism evidence="1 2">
    <name type="scientific">Hydrococcus rivularis NIES-593</name>
    <dbReference type="NCBI Taxonomy" id="1921803"/>
    <lineage>
        <taxon>Bacteria</taxon>
        <taxon>Bacillati</taxon>
        <taxon>Cyanobacteriota</taxon>
        <taxon>Cyanophyceae</taxon>
        <taxon>Pleurocapsales</taxon>
        <taxon>Hydrococcaceae</taxon>
        <taxon>Hydrococcus</taxon>
    </lineage>
</organism>
<name>A0A1U7HIW8_9CYAN</name>
<evidence type="ECO:0000313" key="1">
    <source>
        <dbReference type="EMBL" id="OKH23536.1"/>
    </source>
</evidence>
<accession>A0A1U7HIW8</accession>